<protein>
    <submittedName>
        <fullName evidence="2">Uncharacterized protein LOC142168433</fullName>
    </submittedName>
</protein>
<reference evidence="1" key="1">
    <citation type="journal article" date="2014" name="Nat. Commun.">
        <title>The tobacco genome sequence and its comparison with those of tomato and potato.</title>
        <authorList>
            <person name="Sierro N."/>
            <person name="Battey J.N."/>
            <person name="Ouadi S."/>
            <person name="Bakaher N."/>
            <person name="Bovet L."/>
            <person name="Willig A."/>
            <person name="Goepfert S."/>
            <person name="Peitsch M.C."/>
            <person name="Ivanov N.V."/>
        </authorList>
    </citation>
    <scope>NUCLEOTIDE SEQUENCE [LARGE SCALE GENOMIC DNA]</scope>
</reference>
<evidence type="ECO:0000313" key="2">
    <source>
        <dbReference type="RefSeq" id="XP_075085209.1"/>
    </source>
</evidence>
<proteinExistence type="predicted"/>
<name>A0AC58SJT1_TOBAC</name>
<dbReference type="Proteomes" id="UP000790787">
    <property type="component" value="Chromosome 13"/>
</dbReference>
<dbReference type="RefSeq" id="XP_075085209.1">
    <property type="nucleotide sequence ID" value="XM_075229108.1"/>
</dbReference>
<accession>A0AC58SJT1</accession>
<organism evidence="1 2">
    <name type="scientific">Nicotiana tabacum</name>
    <name type="common">Common tobacco</name>
    <dbReference type="NCBI Taxonomy" id="4097"/>
    <lineage>
        <taxon>Eukaryota</taxon>
        <taxon>Viridiplantae</taxon>
        <taxon>Streptophyta</taxon>
        <taxon>Embryophyta</taxon>
        <taxon>Tracheophyta</taxon>
        <taxon>Spermatophyta</taxon>
        <taxon>Magnoliopsida</taxon>
        <taxon>eudicotyledons</taxon>
        <taxon>Gunneridae</taxon>
        <taxon>Pentapetalae</taxon>
        <taxon>asterids</taxon>
        <taxon>lamiids</taxon>
        <taxon>Solanales</taxon>
        <taxon>Solanaceae</taxon>
        <taxon>Nicotianoideae</taxon>
        <taxon>Nicotianeae</taxon>
        <taxon>Nicotiana</taxon>
    </lineage>
</organism>
<gene>
    <name evidence="2" type="primary">LOC142168433</name>
</gene>
<sequence>MVDRILAGPKDWRELAEQVTPVQTVAKAPFKCIDADHDHLKDKHCQQVTSLLYIGLTSIGQRQLDDLSKYSVADDGTTILVEVDLSTCTSPSSFLSVILVFNLHLAHQSAFTNIISILDDGLLSDDDGTVLDFQKTVIIFVPDLGNKCLIAKLVGADPNGSNNRDGNMDKDPIGFRFEILNRVDEILLFN</sequence>
<keyword evidence="1" id="KW-1185">Reference proteome</keyword>
<reference evidence="2" key="2">
    <citation type="submission" date="2025-08" db="UniProtKB">
        <authorList>
            <consortium name="RefSeq"/>
        </authorList>
    </citation>
    <scope>IDENTIFICATION</scope>
    <source>
        <tissue evidence="2">Leaf</tissue>
    </source>
</reference>
<evidence type="ECO:0000313" key="1">
    <source>
        <dbReference type="Proteomes" id="UP000790787"/>
    </source>
</evidence>